<keyword evidence="2" id="KW-0812">Transmembrane</keyword>
<name>A0AA39L6I1_SARSR</name>
<protein>
    <recommendedName>
        <fullName evidence="5">PH domain-containing protein</fullName>
    </recommendedName>
</protein>
<gene>
    <name evidence="3" type="ORF">NLU13_6967</name>
</gene>
<feature type="region of interest" description="Disordered" evidence="1">
    <location>
        <begin position="201"/>
        <end position="280"/>
    </location>
</feature>
<evidence type="ECO:0000313" key="4">
    <source>
        <dbReference type="Proteomes" id="UP001175261"/>
    </source>
</evidence>
<evidence type="ECO:0008006" key="5">
    <source>
        <dbReference type="Google" id="ProtNLM"/>
    </source>
</evidence>
<comment type="caution">
    <text evidence="3">The sequence shown here is derived from an EMBL/GenBank/DDBJ whole genome shotgun (WGS) entry which is preliminary data.</text>
</comment>
<evidence type="ECO:0000256" key="1">
    <source>
        <dbReference type="SAM" id="MobiDB-lite"/>
    </source>
</evidence>
<reference evidence="3" key="1">
    <citation type="submission" date="2022-10" db="EMBL/GenBank/DDBJ databases">
        <title>Determination and structural analysis of whole genome sequence of Sarocladium strictum F4-1.</title>
        <authorList>
            <person name="Hu L."/>
            <person name="Jiang Y."/>
        </authorList>
    </citation>
    <scope>NUCLEOTIDE SEQUENCE</scope>
    <source>
        <strain evidence="3">F4-1</strain>
    </source>
</reference>
<dbReference type="Pfam" id="PF13430">
    <property type="entry name" value="DUF4112"/>
    <property type="match status" value="1"/>
</dbReference>
<dbReference type="InterPro" id="IPR025187">
    <property type="entry name" value="DUF4112"/>
</dbReference>
<evidence type="ECO:0000256" key="2">
    <source>
        <dbReference type="SAM" id="Phobius"/>
    </source>
</evidence>
<dbReference type="EMBL" id="JAPDFR010000006">
    <property type="protein sequence ID" value="KAK0385790.1"/>
    <property type="molecule type" value="Genomic_DNA"/>
</dbReference>
<feature type="region of interest" description="Disordered" evidence="1">
    <location>
        <begin position="175"/>
        <end position="194"/>
    </location>
</feature>
<evidence type="ECO:0000313" key="3">
    <source>
        <dbReference type="EMBL" id="KAK0385790.1"/>
    </source>
</evidence>
<keyword evidence="2" id="KW-1133">Transmembrane helix</keyword>
<keyword evidence="4" id="KW-1185">Reference proteome</keyword>
<dbReference type="PANTHER" id="PTHR35519">
    <property type="entry name" value="MEMBRANE PROTEINS"/>
    <property type="match status" value="1"/>
</dbReference>
<feature type="transmembrane region" description="Helical" evidence="2">
    <location>
        <begin position="125"/>
        <end position="148"/>
    </location>
</feature>
<dbReference type="AlphaFoldDB" id="A0AA39L6I1"/>
<sequence>MASFVAKIVGKKILGETVKNKFGKEDPYFESVPATKLDGNGKPVGKVKKRRKALPPGISEHDGQILTKVKRRAYRLDLALFSFCGVRFGWGSAIGLIPAIGDVIDALLAMLVLKTCRKVEGGLPVGLQIQMVLNIAFDFVVGLIPFAGDVLDAVFKANTRNAILLEEHLREKGKTNLKKAGQPIPTIDPSQADFFDSHHDQELDRVTEPPSRYESMTTGPERNGTHRNDPVAPEPARTRKESRGWFNWGGRSRADDVETGNAAPPSRSNTLHKQQRPTRA</sequence>
<keyword evidence="2" id="KW-0472">Membrane</keyword>
<feature type="transmembrane region" description="Helical" evidence="2">
    <location>
        <begin position="73"/>
        <end position="90"/>
    </location>
</feature>
<dbReference type="PANTHER" id="PTHR35519:SF2">
    <property type="entry name" value="PH DOMAIN PROTEIN"/>
    <property type="match status" value="1"/>
</dbReference>
<accession>A0AA39L6I1</accession>
<dbReference type="Proteomes" id="UP001175261">
    <property type="component" value="Unassembled WGS sequence"/>
</dbReference>
<organism evidence="3 4">
    <name type="scientific">Sarocladium strictum</name>
    <name type="common">Black bundle disease fungus</name>
    <name type="synonym">Acremonium strictum</name>
    <dbReference type="NCBI Taxonomy" id="5046"/>
    <lineage>
        <taxon>Eukaryota</taxon>
        <taxon>Fungi</taxon>
        <taxon>Dikarya</taxon>
        <taxon>Ascomycota</taxon>
        <taxon>Pezizomycotina</taxon>
        <taxon>Sordariomycetes</taxon>
        <taxon>Hypocreomycetidae</taxon>
        <taxon>Hypocreales</taxon>
        <taxon>Sarocladiaceae</taxon>
        <taxon>Sarocladium</taxon>
    </lineage>
</organism>
<proteinExistence type="predicted"/>